<gene>
    <name evidence="12" type="ORF">Gotri_022267</name>
</gene>
<evidence type="ECO:0000256" key="3">
    <source>
        <dbReference type="ARBA" id="ARBA00010617"/>
    </source>
</evidence>
<keyword evidence="9" id="KW-0408">Iron</keyword>
<keyword evidence="7" id="KW-1133">Transmembrane helix</keyword>
<dbReference type="SUPFAM" id="SSF48264">
    <property type="entry name" value="Cytochrome P450"/>
    <property type="match status" value="1"/>
</dbReference>
<dbReference type="PRINTS" id="PR00463">
    <property type="entry name" value="EP450I"/>
</dbReference>
<dbReference type="PANTHER" id="PTHR47953:SF19">
    <property type="entry name" value="OS06G0641600 PROTEIN"/>
    <property type="match status" value="1"/>
</dbReference>
<dbReference type="Gene3D" id="1.10.630.10">
    <property type="entry name" value="Cytochrome P450"/>
    <property type="match status" value="2"/>
</dbReference>
<dbReference type="GO" id="GO:0020037">
    <property type="term" value="F:heme binding"/>
    <property type="evidence" value="ECO:0007669"/>
    <property type="project" value="InterPro"/>
</dbReference>
<evidence type="ECO:0000256" key="8">
    <source>
        <dbReference type="ARBA" id="ARBA00023002"/>
    </source>
</evidence>
<dbReference type="GO" id="GO:0004497">
    <property type="term" value="F:monooxygenase activity"/>
    <property type="evidence" value="ECO:0007669"/>
    <property type="project" value="UniProtKB-KW"/>
</dbReference>
<keyword evidence="13" id="KW-1185">Reference proteome</keyword>
<reference evidence="12 13" key="1">
    <citation type="journal article" date="2019" name="Genome Biol. Evol.">
        <title>Insights into the evolution of the New World diploid cottons (Gossypium, subgenus Houzingenia) based on genome sequencing.</title>
        <authorList>
            <person name="Grover C.E."/>
            <person name="Arick M.A. 2nd"/>
            <person name="Thrash A."/>
            <person name="Conover J.L."/>
            <person name="Sanders W.S."/>
            <person name="Peterson D.G."/>
            <person name="Frelichowski J.E."/>
            <person name="Scheffler J.A."/>
            <person name="Scheffler B.E."/>
            <person name="Wendel J.F."/>
        </authorList>
    </citation>
    <scope>NUCLEOTIDE SEQUENCE [LARGE SCALE GENOMIC DNA]</scope>
    <source>
        <strain evidence="12">8</strain>
        <tissue evidence="12">Leaf</tissue>
    </source>
</reference>
<organism evidence="12 13">
    <name type="scientific">Gossypium trilobum</name>
    <dbReference type="NCBI Taxonomy" id="34281"/>
    <lineage>
        <taxon>Eukaryota</taxon>
        <taxon>Viridiplantae</taxon>
        <taxon>Streptophyta</taxon>
        <taxon>Embryophyta</taxon>
        <taxon>Tracheophyta</taxon>
        <taxon>Spermatophyta</taxon>
        <taxon>Magnoliopsida</taxon>
        <taxon>eudicotyledons</taxon>
        <taxon>Gunneridae</taxon>
        <taxon>Pentapetalae</taxon>
        <taxon>rosids</taxon>
        <taxon>malvids</taxon>
        <taxon>Malvales</taxon>
        <taxon>Malvaceae</taxon>
        <taxon>Malvoideae</taxon>
        <taxon>Gossypium</taxon>
    </lineage>
</organism>
<evidence type="ECO:0000313" key="12">
    <source>
        <dbReference type="EMBL" id="MBA0759368.1"/>
    </source>
</evidence>
<keyword evidence="4" id="KW-0349">Heme</keyword>
<keyword evidence="10" id="KW-0503">Monooxygenase</keyword>
<dbReference type="GO" id="GO:0016020">
    <property type="term" value="C:membrane"/>
    <property type="evidence" value="ECO:0007669"/>
    <property type="project" value="UniProtKB-SubCell"/>
</dbReference>
<name>A0A7J9DFF1_9ROSI</name>
<evidence type="ECO:0000256" key="10">
    <source>
        <dbReference type="ARBA" id="ARBA00023033"/>
    </source>
</evidence>
<dbReference type="EMBL" id="JABEZW010000002">
    <property type="protein sequence ID" value="MBA0759368.1"/>
    <property type="molecule type" value="Genomic_DNA"/>
</dbReference>
<dbReference type="AlphaFoldDB" id="A0A7J9DFF1"/>
<dbReference type="GO" id="GO:0005506">
    <property type="term" value="F:iron ion binding"/>
    <property type="evidence" value="ECO:0007669"/>
    <property type="project" value="InterPro"/>
</dbReference>
<dbReference type="GO" id="GO:0016705">
    <property type="term" value="F:oxidoreductase activity, acting on paired donors, with incorporation or reduction of molecular oxygen"/>
    <property type="evidence" value="ECO:0007669"/>
    <property type="project" value="InterPro"/>
</dbReference>
<accession>A0A7J9DFF1</accession>
<sequence length="369" mass="41427">MDEIQNKGLTQKSTPCTIEATSYRALSPFNFLSSPSPLNRISQKAWFRDAPKLGELSHIVLSSPEAAREVMKTHDINFANRPFLLDAEIIMYHFSDIAFASYGGYWRQLRKVCTLELLNASNTKHISILRKLVEAAAGFRIADLFPSIKLLHVISGMGAKIEMFHHDLDDHGGLEFPITTDNVKAVILTFQDILIGGTETSPTIAEWAQPSGIGVLEVSYKGNSKITPSSTFATSRRKYPGESMERREINGYKIPAKTKLVFNAWAIGRDSNYWNEAERFNPERFINSFFFLKANSSVVQLTIKGLTSNLFPLVLEGECVLASHTVWLFSRLPNGIENEDLDMTKAFGASVRRKSDMYLIPIPYHPLCV</sequence>
<keyword evidence="11" id="KW-0472">Membrane</keyword>
<evidence type="ECO:0000256" key="11">
    <source>
        <dbReference type="ARBA" id="ARBA00023136"/>
    </source>
</evidence>
<dbReference type="Proteomes" id="UP000593568">
    <property type="component" value="Unassembled WGS sequence"/>
</dbReference>
<evidence type="ECO:0000256" key="2">
    <source>
        <dbReference type="ARBA" id="ARBA00004167"/>
    </source>
</evidence>
<dbReference type="InterPro" id="IPR002401">
    <property type="entry name" value="Cyt_P450_E_grp-I"/>
</dbReference>
<comment type="cofactor">
    <cofactor evidence="1">
        <name>heme</name>
        <dbReference type="ChEBI" id="CHEBI:30413"/>
    </cofactor>
</comment>
<evidence type="ECO:0000256" key="1">
    <source>
        <dbReference type="ARBA" id="ARBA00001971"/>
    </source>
</evidence>
<keyword evidence="8" id="KW-0560">Oxidoreductase</keyword>
<comment type="caution">
    <text evidence="12">The sequence shown here is derived from an EMBL/GenBank/DDBJ whole genome shotgun (WGS) entry which is preliminary data.</text>
</comment>
<dbReference type="PANTHER" id="PTHR47953">
    <property type="entry name" value="OS08G0105600 PROTEIN"/>
    <property type="match status" value="1"/>
</dbReference>
<dbReference type="InterPro" id="IPR052306">
    <property type="entry name" value="CYP450_71D"/>
</dbReference>
<dbReference type="InterPro" id="IPR036396">
    <property type="entry name" value="Cyt_P450_sf"/>
</dbReference>
<comment type="similarity">
    <text evidence="3">Belongs to the cytochrome P450 family.</text>
</comment>
<evidence type="ECO:0000313" key="13">
    <source>
        <dbReference type="Proteomes" id="UP000593568"/>
    </source>
</evidence>
<comment type="subcellular location">
    <subcellularLocation>
        <location evidence="2">Membrane</location>
        <topology evidence="2">Single-pass membrane protein</topology>
    </subcellularLocation>
</comment>
<keyword evidence="5" id="KW-0812">Transmembrane</keyword>
<protein>
    <recommendedName>
        <fullName evidence="14">Cytochrome P450</fullName>
    </recommendedName>
</protein>
<evidence type="ECO:0000256" key="5">
    <source>
        <dbReference type="ARBA" id="ARBA00022692"/>
    </source>
</evidence>
<proteinExistence type="inferred from homology"/>
<evidence type="ECO:0008006" key="14">
    <source>
        <dbReference type="Google" id="ProtNLM"/>
    </source>
</evidence>
<dbReference type="Pfam" id="PF00067">
    <property type="entry name" value="p450"/>
    <property type="match status" value="2"/>
</dbReference>
<dbReference type="InterPro" id="IPR001128">
    <property type="entry name" value="Cyt_P450"/>
</dbReference>
<evidence type="ECO:0000256" key="6">
    <source>
        <dbReference type="ARBA" id="ARBA00022723"/>
    </source>
</evidence>
<evidence type="ECO:0000256" key="7">
    <source>
        <dbReference type="ARBA" id="ARBA00022989"/>
    </source>
</evidence>
<evidence type="ECO:0000256" key="4">
    <source>
        <dbReference type="ARBA" id="ARBA00022617"/>
    </source>
</evidence>
<evidence type="ECO:0000256" key="9">
    <source>
        <dbReference type="ARBA" id="ARBA00023004"/>
    </source>
</evidence>
<keyword evidence="6" id="KW-0479">Metal-binding</keyword>